<keyword evidence="2 7" id="KW-0378">Hydrolase</keyword>
<accession>G8R921</accession>
<dbReference type="PROSITE" id="PS50263">
    <property type="entry name" value="CN_HYDROLASE"/>
    <property type="match status" value="1"/>
</dbReference>
<gene>
    <name evidence="7" type="ordered locus">Oweho_2665</name>
</gene>
<sequence>MNQLSISLVQADLVWENKEANLEKLQGLIDDTSNTDLIILPEMFPTGFSMKPEALYEETGGEVLQWMQQVAKEKDAAICGSVIVRENANYFNRLYFVEPSGNVHKYDKRHLFTLAGEEKVYSAGNEHLLVNFRGWKIMPLVCYDLRFPIWCRNTEEADLQIFVANWPERRSEAWKALLKARAIENMCYLAGLNRVGADGNDVMHSGDSAVYDELGEKIGAPAPFKEEVVKITLDRNKMLESRKRFNFLNDRDSFTISK</sequence>
<keyword evidence="8" id="KW-1185">Reference proteome</keyword>
<dbReference type="NCBIfam" id="NF007757">
    <property type="entry name" value="PRK10438.1"/>
    <property type="match status" value="1"/>
</dbReference>
<dbReference type="GO" id="GO:0050152">
    <property type="term" value="F:omega-amidase activity"/>
    <property type="evidence" value="ECO:0007669"/>
    <property type="project" value="UniProtKB-EC"/>
</dbReference>
<dbReference type="Gene3D" id="3.60.110.10">
    <property type="entry name" value="Carbon-nitrogen hydrolase"/>
    <property type="match status" value="1"/>
</dbReference>
<evidence type="ECO:0000256" key="5">
    <source>
        <dbReference type="ARBA" id="ARBA00072139"/>
    </source>
</evidence>
<dbReference type="GO" id="GO:0106008">
    <property type="term" value="F:2-oxoglutaramate amidase activity"/>
    <property type="evidence" value="ECO:0007669"/>
    <property type="project" value="TreeGrafter"/>
</dbReference>
<evidence type="ECO:0000256" key="4">
    <source>
        <dbReference type="ARBA" id="ARBA00052904"/>
    </source>
</evidence>
<dbReference type="Proteomes" id="UP000005631">
    <property type="component" value="Chromosome"/>
</dbReference>
<dbReference type="PATRIC" id="fig|926562.3.peg.2681"/>
<evidence type="ECO:0000313" key="8">
    <source>
        <dbReference type="Proteomes" id="UP000005631"/>
    </source>
</evidence>
<dbReference type="CDD" id="cd07575">
    <property type="entry name" value="Xc-1258_like"/>
    <property type="match status" value="1"/>
</dbReference>
<organism evidence="7 8">
    <name type="scientific">Owenweeksia hongkongensis (strain DSM 17368 / CIP 108786 / JCM 12287 / NRRL B-23963 / UST20020801)</name>
    <dbReference type="NCBI Taxonomy" id="926562"/>
    <lineage>
        <taxon>Bacteria</taxon>
        <taxon>Pseudomonadati</taxon>
        <taxon>Bacteroidota</taxon>
        <taxon>Flavobacteriia</taxon>
        <taxon>Flavobacteriales</taxon>
        <taxon>Owenweeksiaceae</taxon>
        <taxon>Owenweeksia</taxon>
    </lineage>
</organism>
<dbReference type="PANTHER" id="PTHR47799:SF1">
    <property type="entry name" value="OMEGA-AMIDASE YAFV"/>
    <property type="match status" value="1"/>
</dbReference>
<dbReference type="FunFam" id="3.60.110.10:FF:000004">
    <property type="entry name" value="Carbon-nitrogen hydrolase"/>
    <property type="match status" value="1"/>
</dbReference>
<protein>
    <recommendedName>
        <fullName evidence="5">Omega-amidase YafV</fullName>
        <ecNumber evidence="3">3.5.1.3</ecNumber>
    </recommendedName>
</protein>
<evidence type="ECO:0000256" key="2">
    <source>
        <dbReference type="ARBA" id="ARBA00022801"/>
    </source>
</evidence>
<name>G8R921_OWEHD</name>
<dbReference type="InterPro" id="IPR003010">
    <property type="entry name" value="C-N_Hydrolase"/>
</dbReference>
<dbReference type="EC" id="3.5.1.3" evidence="3"/>
<dbReference type="eggNOG" id="COG0388">
    <property type="taxonomic scope" value="Bacteria"/>
</dbReference>
<dbReference type="KEGG" id="oho:Oweho_2665"/>
<feature type="domain" description="CN hydrolase" evidence="6">
    <location>
        <begin position="4"/>
        <end position="235"/>
    </location>
</feature>
<dbReference type="SUPFAM" id="SSF56317">
    <property type="entry name" value="Carbon-nitrogen hydrolase"/>
    <property type="match status" value="1"/>
</dbReference>
<dbReference type="HOGENOM" id="CLU_030130_3_7_10"/>
<proteinExistence type="inferred from homology"/>
<comment type="catalytic activity">
    <reaction evidence="4">
        <text>a monoamide of a dicarboxylate + H2O = a dicarboxylate + NH4(+)</text>
        <dbReference type="Rhea" id="RHEA:11716"/>
        <dbReference type="ChEBI" id="CHEBI:15377"/>
        <dbReference type="ChEBI" id="CHEBI:28938"/>
        <dbReference type="ChEBI" id="CHEBI:28965"/>
        <dbReference type="ChEBI" id="CHEBI:77450"/>
        <dbReference type="EC" id="3.5.1.3"/>
    </reaction>
</comment>
<dbReference type="InterPro" id="IPR052737">
    <property type="entry name" value="Omega-amidase_YafV"/>
</dbReference>
<dbReference type="STRING" id="926562.Oweho_2665"/>
<evidence type="ECO:0000256" key="1">
    <source>
        <dbReference type="ARBA" id="ARBA00010613"/>
    </source>
</evidence>
<comment type="similarity">
    <text evidence="1">Belongs to the carbon-nitrogen hydrolase superfamily. NIT1/NIT2 family.</text>
</comment>
<dbReference type="PANTHER" id="PTHR47799">
    <property type="entry name" value="OMEGA-AMIDASE YAFV"/>
    <property type="match status" value="1"/>
</dbReference>
<reference evidence="7 8" key="1">
    <citation type="journal article" date="2012" name="Stand. Genomic Sci.">
        <title>Genome sequence of the orange-pigmented seawater bacterium Owenweeksia hongkongensis type strain (UST20020801(T)).</title>
        <authorList>
            <person name="Riedel T."/>
            <person name="Held B."/>
            <person name="Nolan M."/>
            <person name="Lucas S."/>
            <person name="Lapidus A."/>
            <person name="Tice H."/>
            <person name="Del Rio T.G."/>
            <person name="Cheng J.F."/>
            <person name="Han C."/>
            <person name="Tapia R."/>
            <person name="Goodwin L.A."/>
            <person name="Pitluck S."/>
            <person name="Liolios K."/>
            <person name="Mavromatis K."/>
            <person name="Pagani I."/>
            <person name="Ivanova N."/>
            <person name="Mikhailova N."/>
            <person name="Pati A."/>
            <person name="Chen A."/>
            <person name="Palaniappan K."/>
            <person name="Rohde M."/>
            <person name="Tindall B.J."/>
            <person name="Detter J.C."/>
            <person name="Goker M."/>
            <person name="Woyke T."/>
            <person name="Bristow J."/>
            <person name="Eisen J.A."/>
            <person name="Markowitz V."/>
            <person name="Hugenholtz P."/>
            <person name="Klenk H.P."/>
            <person name="Kyrpides N.C."/>
        </authorList>
    </citation>
    <scope>NUCLEOTIDE SEQUENCE</scope>
    <source>
        <strain evidence="8">DSM 17368 / JCM 12287 / NRRL B-23963</strain>
    </source>
</reference>
<dbReference type="InterPro" id="IPR036526">
    <property type="entry name" value="C-N_Hydrolase_sf"/>
</dbReference>
<evidence type="ECO:0000313" key="7">
    <source>
        <dbReference type="EMBL" id="AEV33629.1"/>
    </source>
</evidence>
<dbReference type="Pfam" id="PF00795">
    <property type="entry name" value="CN_hydrolase"/>
    <property type="match status" value="1"/>
</dbReference>
<dbReference type="EMBL" id="CP003156">
    <property type="protein sequence ID" value="AEV33629.1"/>
    <property type="molecule type" value="Genomic_DNA"/>
</dbReference>
<evidence type="ECO:0000256" key="3">
    <source>
        <dbReference type="ARBA" id="ARBA00039118"/>
    </source>
</evidence>
<dbReference type="OrthoDB" id="9811121at2"/>
<dbReference type="RefSeq" id="WP_014202978.1">
    <property type="nucleotide sequence ID" value="NC_016599.1"/>
</dbReference>
<dbReference type="AlphaFoldDB" id="G8R921"/>
<evidence type="ECO:0000259" key="6">
    <source>
        <dbReference type="PROSITE" id="PS50263"/>
    </source>
</evidence>